<dbReference type="AlphaFoldDB" id="A0AA90H6C7"/>
<name>A0AA90H6C7_9ACTN</name>
<evidence type="ECO:0000313" key="2">
    <source>
        <dbReference type="EMBL" id="MDI5971783.1"/>
    </source>
</evidence>
<dbReference type="EMBL" id="JABXJJ020000025">
    <property type="protein sequence ID" value="MDI5971783.1"/>
    <property type="molecule type" value="Genomic_DNA"/>
</dbReference>
<comment type="caution">
    <text evidence="2">The sequence shown here is derived from an EMBL/GenBank/DDBJ whole genome shotgun (WGS) entry which is preliminary data.</text>
</comment>
<proteinExistence type="predicted"/>
<gene>
    <name evidence="1" type="ORF">POF43_015740</name>
    <name evidence="2" type="ORF">POF50_021015</name>
</gene>
<dbReference type="EMBL" id="JAAGKO020000021">
    <property type="protein sequence ID" value="MDI5964152.1"/>
    <property type="molecule type" value="Genomic_DNA"/>
</dbReference>
<keyword evidence="3" id="KW-1185">Reference proteome</keyword>
<dbReference type="RefSeq" id="WP_271313025.1">
    <property type="nucleotide sequence ID" value="NZ_JAAGKO020000021.1"/>
</dbReference>
<evidence type="ECO:0000313" key="1">
    <source>
        <dbReference type="EMBL" id="MDI5964152.1"/>
    </source>
</evidence>
<organism evidence="2">
    <name type="scientific">Streptantibioticus silvisoli</name>
    <dbReference type="NCBI Taxonomy" id="2705255"/>
    <lineage>
        <taxon>Bacteria</taxon>
        <taxon>Bacillati</taxon>
        <taxon>Actinomycetota</taxon>
        <taxon>Actinomycetes</taxon>
        <taxon>Kitasatosporales</taxon>
        <taxon>Streptomycetaceae</taxon>
        <taxon>Streptantibioticus</taxon>
    </lineage>
</organism>
<reference evidence="2 3" key="1">
    <citation type="submission" date="2023-05" db="EMBL/GenBank/DDBJ databases">
        <title>Streptantibioticus silvisoli sp. nov., acidotolerant actinomycetes 1 from pine litter.</title>
        <authorList>
            <person name="Swiecimska M."/>
            <person name="Golinska P."/>
            <person name="Sangal V."/>
            <person name="Wachnowicz B."/>
            <person name="Goodfellow M."/>
        </authorList>
    </citation>
    <scope>NUCLEOTIDE SEQUENCE</scope>
    <source>
        <strain evidence="2">SL13</strain>
        <strain evidence="1 3">SL54</strain>
    </source>
</reference>
<protein>
    <submittedName>
        <fullName evidence="2">Uncharacterized protein</fullName>
    </submittedName>
</protein>
<accession>A0AA90H6C7</accession>
<sequence>MLYAFGFDRLAVLASDLYFLHADPPKGQEGAEHGVRLELRHIRPGELKGSIYSSRPISVDEPIWRADLLESVDGRPGSFDRTHHHPRFSGWNESERAFEEDLFADPVGWLGRKLSDLPGLLAQAGVAADTASPDDLAGLRLAVPEILDAVQRMLARVRAGELGRPPLNPPPGSIRASWL</sequence>
<dbReference type="Proteomes" id="UP001156398">
    <property type="component" value="Unassembled WGS sequence"/>
</dbReference>
<evidence type="ECO:0000313" key="3">
    <source>
        <dbReference type="Proteomes" id="UP001156398"/>
    </source>
</evidence>